<feature type="region of interest" description="Disordered" evidence="4">
    <location>
        <begin position="1"/>
        <end position="68"/>
    </location>
</feature>
<keyword evidence="3" id="KW-0804">Transcription</keyword>
<dbReference type="InterPro" id="IPR040168">
    <property type="entry name" value="Not2/3/5"/>
</dbReference>
<proteinExistence type="inferred from homology"/>
<evidence type="ECO:0000256" key="1">
    <source>
        <dbReference type="ARBA" id="ARBA00007682"/>
    </source>
</evidence>
<protein>
    <recommendedName>
        <fullName evidence="5">NOT2/NOT3/NOT5 C-terminal domain-containing protein</fullName>
    </recommendedName>
</protein>
<dbReference type="GO" id="GO:0030015">
    <property type="term" value="C:CCR4-NOT core complex"/>
    <property type="evidence" value="ECO:0007669"/>
    <property type="project" value="InterPro"/>
</dbReference>
<feature type="domain" description="NOT2/NOT3/NOT5 C-terminal" evidence="5">
    <location>
        <begin position="235"/>
        <end position="345"/>
    </location>
</feature>
<reference evidence="6 7" key="1">
    <citation type="submission" date="2022-07" db="EMBL/GenBank/DDBJ databases">
        <title>Genome-wide signatures of adaptation to extreme environments.</title>
        <authorList>
            <person name="Cho C.H."/>
            <person name="Yoon H.S."/>
        </authorList>
    </citation>
    <scope>NUCLEOTIDE SEQUENCE [LARGE SCALE GENOMIC DNA]</scope>
    <source>
        <strain evidence="6 7">DBV 063 E5</strain>
    </source>
</reference>
<sequence>MPPAGGHAVGNRGSTANMSTGTTPPATTAAAFPWTSPPLGASSTASTSPFGGGGQAFPPLASGASPSVGGAELGGGMLGGGSNEPGAVFDLSEFPSLGMGLGAVAGANSGGSGNGVLGYGKALGAPGYSYARRNEFSLQDFPALGTAAAGTSAPAPQPPSRPSSAASAGAPPPPPLTQYGMLGLLATIRSSKPDLSLLTHGIDLTRLGLNLNSQEPLYAAFASPFMEEGAAATAPTESADPYSVPACYAAANVSLKPAHFKKFTVETLVYVFYGFPRDVMQVYAAMELYNRGWRYHKDLRTWFCRTARSASLEHAGAVNTRLEAVENGSGGGRLLYFDVNQWDVKPFMGTTSPASFMQGLLTEAELRDMVAAR</sequence>
<dbReference type="GO" id="GO:0006355">
    <property type="term" value="P:regulation of DNA-templated transcription"/>
    <property type="evidence" value="ECO:0007669"/>
    <property type="project" value="InterPro"/>
</dbReference>
<name>A0AAV9J012_CYACA</name>
<dbReference type="Gene3D" id="2.30.30.1020">
    <property type="entry name" value="CCR4-NOT complex subunit 2/3/5, C-terminal domain"/>
    <property type="match status" value="1"/>
</dbReference>
<dbReference type="InterPro" id="IPR038635">
    <property type="entry name" value="CCR4-NOT_su2/3/5_C_sf"/>
</dbReference>
<evidence type="ECO:0000256" key="2">
    <source>
        <dbReference type="ARBA" id="ARBA00023015"/>
    </source>
</evidence>
<gene>
    <name evidence="6" type="ORF">CDCA_CDCA13G3740</name>
</gene>
<evidence type="ECO:0000313" key="7">
    <source>
        <dbReference type="Proteomes" id="UP001301350"/>
    </source>
</evidence>
<evidence type="ECO:0000313" key="6">
    <source>
        <dbReference type="EMBL" id="KAK4537715.1"/>
    </source>
</evidence>
<feature type="region of interest" description="Disordered" evidence="4">
    <location>
        <begin position="147"/>
        <end position="172"/>
    </location>
</feature>
<accession>A0AAV9J012</accession>
<comment type="similarity">
    <text evidence="1">Belongs to the CNOT2/3/5 family.</text>
</comment>
<dbReference type="InterPro" id="IPR007282">
    <property type="entry name" value="NOT2/3/5_C"/>
</dbReference>
<dbReference type="AlphaFoldDB" id="A0AAV9J012"/>
<evidence type="ECO:0000256" key="4">
    <source>
        <dbReference type="SAM" id="MobiDB-lite"/>
    </source>
</evidence>
<dbReference type="Pfam" id="PF04153">
    <property type="entry name" value="NOT2_3_5_C"/>
    <property type="match status" value="1"/>
</dbReference>
<dbReference type="Proteomes" id="UP001301350">
    <property type="component" value="Unassembled WGS sequence"/>
</dbReference>
<dbReference type="EMBL" id="JANCYW010000013">
    <property type="protein sequence ID" value="KAK4537715.1"/>
    <property type="molecule type" value="Genomic_DNA"/>
</dbReference>
<dbReference type="PANTHER" id="PTHR23326">
    <property type="entry name" value="CCR4 NOT-RELATED"/>
    <property type="match status" value="1"/>
</dbReference>
<keyword evidence="2" id="KW-0805">Transcription regulation</keyword>
<comment type="caution">
    <text evidence="6">The sequence shown here is derived from an EMBL/GenBank/DDBJ whole genome shotgun (WGS) entry which is preliminary data.</text>
</comment>
<evidence type="ECO:0000256" key="3">
    <source>
        <dbReference type="ARBA" id="ARBA00023163"/>
    </source>
</evidence>
<evidence type="ECO:0000259" key="5">
    <source>
        <dbReference type="Pfam" id="PF04153"/>
    </source>
</evidence>
<feature type="compositionally biased region" description="Low complexity" evidence="4">
    <location>
        <begin position="20"/>
        <end position="38"/>
    </location>
</feature>
<organism evidence="6 7">
    <name type="scientific">Cyanidium caldarium</name>
    <name type="common">Red alga</name>
    <dbReference type="NCBI Taxonomy" id="2771"/>
    <lineage>
        <taxon>Eukaryota</taxon>
        <taxon>Rhodophyta</taxon>
        <taxon>Bangiophyceae</taxon>
        <taxon>Cyanidiales</taxon>
        <taxon>Cyanidiaceae</taxon>
        <taxon>Cyanidium</taxon>
    </lineage>
</organism>
<keyword evidence="7" id="KW-1185">Reference proteome</keyword>